<protein>
    <submittedName>
        <fullName evidence="1">DsbA family protein</fullName>
    </submittedName>
</protein>
<proteinExistence type="predicted"/>
<dbReference type="SUPFAM" id="SSF52833">
    <property type="entry name" value="Thioredoxin-like"/>
    <property type="match status" value="1"/>
</dbReference>
<organism evidence="1 2">
    <name type="scientific">Vagococcus humatus</name>
    <dbReference type="NCBI Taxonomy" id="1889241"/>
    <lineage>
        <taxon>Bacteria</taxon>
        <taxon>Bacillati</taxon>
        <taxon>Bacillota</taxon>
        <taxon>Bacilli</taxon>
        <taxon>Lactobacillales</taxon>
        <taxon>Enterococcaceae</taxon>
        <taxon>Vagococcus</taxon>
    </lineage>
</organism>
<accession>A0A3S0A700</accession>
<dbReference type="AlphaFoldDB" id="A0A3S0A700"/>
<dbReference type="RefSeq" id="WP_125942979.1">
    <property type="nucleotide sequence ID" value="NZ_PXZH01000001.1"/>
</dbReference>
<dbReference type="EMBL" id="PXZH01000001">
    <property type="protein sequence ID" value="RST90366.1"/>
    <property type="molecule type" value="Genomic_DNA"/>
</dbReference>
<evidence type="ECO:0000313" key="1">
    <source>
        <dbReference type="EMBL" id="RST90366.1"/>
    </source>
</evidence>
<dbReference type="Pfam" id="PF13743">
    <property type="entry name" value="Thioredoxin_5"/>
    <property type="match status" value="1"/>
</dbReference>
<dbReference type="Proteomes" id="UP000277864">
    <property type="component" value="Unassembled WGS sequence"/>
</dbReference>
<name>A0A3S0A700_9ENTE</name>
<keyword evidence="2" id="KW-1185">Reference proteome</keyword>
<gene>
    <name evidence="1" type="ORF">C7P63_04640</name>
</gene>
<dbReference type="OrthoDB" id="2156137at2"/>
<dbReference type="InterPro" id="IPR036249">
    <property type="entry name" value="Thioredoxin-like_sf"/>
</dbReference>
<dbReference type="Gene3D" id="3.40.30.10">
    <property type="entry name" value="Glutaredoxin"/>
    <property type="match status" value="1"/>
</dbReference>
<evidence type="ECO:0000313" key="2">
    <source>
        <dbReference type="Proteomes" id="UP000277864"/>
    </source>
</evidence>
<sequence>MIEIYLFMHPLCKRCLAAEKRMLDLFAQENQDIKLHMVPLLNLRSFQQFLELKIMDTKDMKARNELFDVSYSIALDYKSLQLQGKKKARKFLILLQEAVTQNIGNYSQTLVQDSVLAVKGDLDMFYADRYSNTVREAFLDDQIVAKEMGVTAKPAVVVFNYECDRDFGVLIEEHPSNDVLKELLRTDSTSCALHFDTNHDQHHFINKEEFHLYK</sequence>
<reference evidence="1 2" key="1">
    <citation type="submission" date="2018-03" db="EMBL/GenBank/DDBJ databases">
        <authorList>
            <person name="Gulvik C.A."/>
        </authorList>
    </citation>
    <scope>NUCLEOTIDE SEQUENCE [LARGE SCALE GENOMIC DNA]</scope>
    <source>
        <strain evidence="1 2">JCM 31581</strain>
    </source>
</reference>
<comment type="caution">
    <text evidence="1">The sequence shown here is derived from an EMBL/GenBank/DDBJ whole genome shotgun (WGS) entry which is preliminary data.</text>
</comment>